<dbReference type="GO" id="GO:0016020">
    <property type="term" value="C:membrane"/>
    <property type="evidence" value="ECO:0007669"/>
    <property type="project" value="TreeGrafter"/>
</dbReference>
<reference evidence="1" key="2">
    <citation type="submission" date="2015-03" db="UniProtKB">
        <authorList>
            <consortium name="EnsemblPlants"/>
        </authorList>
    </citation>
    <scope>IDENTIFICATION</scope>
</reference>
<dbReference type="SUPFAM" id="SSF48317">
    <property type="entry name" value="Acid phosphatase/Vanadium-dependent haloperoxidase"/>
    <property type="match status" value="1"/>
</dbReference>
<organism evidence="1 2">
    <name type="scientific">Brassica oleracea var. oleracea</name>
    <dbReference type="NCBI Taxonomy" id="109376"/>
    <lineage>
        <taxon>Eukaryota</taxon>
        <taxon>Viridiplantae</taxon>
        <taxon>Streptophyta</taxon>
        <taxon>Embryophyta</taxon>
        <taxon>Tracheophyta</taxon>
        <taxon>Spermatophyta</taxon>
        <taxon>Magnoliopsida</taxon>
        <taxon>eudicotyledons</taxon>
        <taxon>Gunneridae</taxon>
        <taxon>Pentapetalae</taxon>
        <taxon>rosids</taxon>
        <taxon>malvids</taxon>
        <taxon>Brassicales</taxon>
        <taxon>Brassicaceae</taxon>
        <taxon>Brassiceae</taxon>
        <taxon>Brassica</taxon>
    </lineage>
</organism>
<name>A0A0D3D3V7_BRAOL</name>
<dbReference type="GO" id="GO:0046839">
    <property type="term" value="P:phospholipid dephosphorylation"/>
    <property type="evidence" value="ECO:0007669"/>
    <property type="project" value="TreeGrafter"/>
</dbReference>
<dbReference type="Proteomes" id="UP000032141">
    <property type="component" value="Chromosome C7"/>
</dbReference>
<dbReference type="InterPro" id="IPR036938">
    <property type="entry name" value="PAP2/HPO_sf"/>
</dbReference>
<dbReference type="GO" id="GO:0006644">
    <property type="term" value="P:phospholipid metabolic process"/>
    <property type="evidence" value="ECO:0007669"/>
    <property type="project" value="InterPro"/>
</dbReference>
<reference evidence="1 2" key="1">
    <citation type="journal article" date="2014" name="Genome Biol.">
        <title>Transcriptome and methylome profiling reveals relics of genome dominance in the mesopolyploid Brassica oleracea.</title>
        <authorList>
            <person name="Parkin I.A."/>
            <person name="Koh C."/>
            <person name="Tang H."/>
            <person name="Robinson S.J."/>
            <person name="Kagale S."/>
            <person name="Clarke W.E."/>
            <person name="Town C.D."/>
            <person name="Nixon J."/>
            <person name="Krishnakumar V."/>
            <person name="Bidwell S.L."/>
            <person name="Denoeud F."/>
            <person name="Belcram H."/>
            <person name="Links M.G."/>
            <person name="Just J."/>
            <person name="Clarke C."/>
            <person name="Bender T."/>
            <person name="Huebert T."/>
            <person name="Mason A.S."/>
            <person name="Pires J.C."/>
            <person name="Barker G."/>
            <person name="Moore J."/>
            <person name="Walley P.G."/>
            <person name="Manoli S."/>
            <person name="Batley J."/>
            <person name="Edwards D."/>
            <person name="Nelson M.N."/>
            <person name="Wang X."/>
            <person name="Paterson A.H."/>
            <person name="King G."/>
            <person name="Bancroft I."/>
            <person name="Chalhoub B."/>
            <person name="Sharpe A.G."/>
        </authorList>
    </citation>
    <scope>NUCLEOTIDE SEQUENCE</scope>
    <source>
        <strain evidence="1 2">cv. TO1000</strain>
    </source>
</reference>
<proteinExistence type="predicted"/>
<dbReference type="PANTHER" id="PTHR10165">
    <property type="entry name" value="LIPID PHOSPHATE PHOSPHATASE"/>
    <property type="match status" value="1"/>
</dbReference>
<dbReference type="STRING" id="109376.A0A0D3D3V7"/>
<dbReference type="PANTHER" id="PTHR10165:SF35">
    <property type="entry name" value="RE23632P"/>
    <property type="match status" value="1"/>
</dbReference>
<dbReference type="EnsemblPlants" id="Bo7g021020.1">
    <property type="protein sequence ID" value="Bo7g021020.1"/>
    <property type="gene ID" value="Bo7g021020"/>
</dbReference>
<dbReference type="InterPro" id="IPR043216">
    <property type="entry name" value="PAP-like"/>
</dbReference>
<dbReference type="AlphaFoldDB" id="A0A0D3D3V7"/>
<evidence type="ECO:0000313" key="2">
    <source>
        <dbReference type="Proteomes" id="UP000032141"/>
    </source>
</evidence>
<dbReference type="Gramene" id="Bo7g021020.1">
    <property type="protein sequence ID" value="Bo7g021020.1"/>
    <property type="gene ID" value="Bo7g021020"/>
</dbReference>
<dbReference type="HOGENOM" id="CLU_1671777_0_0_1"/>
<evidence type="ECO:0000313" key="1">
    <source>
        <dbReference type="EnsemblPlants" id="Bo7g021020.1"/>
    </source>
</evidence>
<dbReference type="eggNOG" id="KOG3030">
    <property type="taxonomic scope" value="Eukaryota"/>
</dbReference>
<sequence length="158" mass="17999">MEYFQNFFKAFWKSSLDDLPFSKLYLGSKSSLQVSYTASLHVALLEAAQLQACLDAVCLLFCVLVTGVITDAIKDAVSRPRPGFFWRCFPDGRGFFDNVKKDVLCIGDKDVVKEGHKSFPNPKRLEEEDEVFCYISWPLYVIACRVRGTDGLRHGWEL</sequence>
<accession>A0A0D3D3V7</accession>
<protein>
    <recommendedName>
        <fullName evidence="3">Phosphatidic acid phosphatase type 2/haloperoxidase domain-containing protein</fullName>
    </recommendedName>
</protein>
<keyword evidence="2" id="KW-1185">Reference proteome</keyword>
<evidence type="ECO:0008006" key="3">
    <source>
        <dbReference type="Google" id="ProtNLM"/>
    </source>
</evidence>
<dbReference type="Gene3D" id="1.20.144.10">
    <property type="entry name" value="Phosphatidic acid phosphatase type 2/haloperoxidase"/>
    <property type="match status" value="1"/>
</dbReference>
<dbReference type="GO" id="GO:0008195">
    <property type="term" value="F:phosphatidate phosphatase activity"/>
    <property type="evidence" value="ECO:0007669"/>
    <property type="project" value="TreeGrafter"/>
</dbReference>